<reference evidence="7 8" key="1">
    <citation type="submission" date="2024-02" db="EMBL/GenBank/DDBJ databases">
        <authorList>
            <person name="Vignale AGUSTIN F."/>
            <person name="Sosa J E."/>
            <person name="Modenutti C."/>
        </authorList>
    </citation>
    <scope>NUCLEOTIDE SEQUENCE [LARGE SCALE GENOMIC DNA]</scope>
</reference>
<keyword evidence="5" id="KW-0539">Nucleus</keyword>
<keyword evidence="8" id="KW-1185">Reference proteome</keyword>
<dbReference type="InterPro" id="IPR036879">
    <property type="entry name" value="TF_MADSbox_sf"/>
</dbReference>
<accession>A0ABC8RDZ2</accession>
<dbReference type="InterPro" id="IPR002100">
    <property type="entry name" value="TF_MADSbox"/>
</dbReference>
<evidence type="ECO:0000256" key="2">
    <source>
        <dbReference type="ARBA" id="ARBA00023015"/>
    </source>
</evidence>
<keyword evidence="2" id="KW-0805">Transcription regulation</keyword>
<evidence type="ECO:0000313" key="7">
    <source>
        <dbReference type="EMBL" id="CAK9143189.1"/>
    </source>
</evidence>
<dbReference type="Pfam" id="PF00319">
    <property type="entry name" value="SRF-TF"/>
    <property type="match status" value="1"/>
</dbReference>
<dbReference type="PROSITE" id="PS50066">
    <property type="entry name" value="MADS_BOX_2"/>
    <property type="match status" value="1"/>
</dbReference>
<name>A0ABC8RDZ2_9AQUA</name>
<dbReference type="AlphaFoldDB" id="A0ABC8RDZ2"/>
<feature type="domain" description="MADS-box" evidence="6">
    <location>
        <begin position="7"/>
        <end position="67"/>
    </location>
</feature>
<evidence type="ECO:0000256" key="5">
    <source>
        <dbReference type="ARBA" id="ARBA00023242"/>
    </source>
</evidence>
<organism evidence="7 8">
    <name type="scientific">Ilex paraguariensis</name>
    <name type="common">yerba mate</name>
    <dbReference type="NCBI Taxonomy" id="185542"/>
    <lineage>
        <taxon>Eukaryota</taxon>
        <taxon>Viridiplantae</taxon>
        <taxon>Streptophyta</taxon>
        <taxon>Embryophyta</taxon>
        <taxon>Tracheophyta</taxon>
        <taxon>Spermatophyta</taxon>
        <taxon>Magnoliopsida</taxon>
        <taxon>eudicotyledons</taxon>
        <taxon>Gunneridae</taxon>
        <taxon>Pentapetalae</taxon>
        <taxon>asterids</taxon>
        <taxon>campanulids</taxon>
        <taxon>Aquifoliales</taxon>
        <taxon>Aquifoliaceae</taxon>
        <taxon>Ilex</taxon>
    </lineage>
</organism>
<dbReference type="EMBL" id="CAUOFW020001280">
    <property type="protein sequence ID" value="CAK9143189.1"/>
    <property type="molecule type" value="Genomic_DNA"/>
</dbReference>
<protein>
    <recommendedName>
        <fullName evidence="6">MADS-box domain-containing protein</fullName>
    </recommendedName>
</protein>
<keyword evidence="3" id="KW-0238">DNA-binding</keyword>
<evidence type="ECO:0000313" key="8">
    <source>
        <dbReference type="Proteomes" id="UP001642360"/>
    </source>
</evidence>
<dbReference type="PANTHER" id="PTHR11945">
    <property type="entry name" value="MADS BOX PROTEIN"/>
    <property type="match status" value="1"/>
</dbReference>
<dbReference type="GO" id="GO:0003677">
    <property type="term" value="F:DNA binding"/>
    <property type="evidence" value="ECO:0007669"/>
    <property type="project" value="UniProtKB-KW"/>
</dbReference>
<dbReference type="Gene3D" id="3.40.1810.10">
    <property type="entry name" value="Transcription factor, MADS-box"/>
    <property type="match status" value="1"/>
</dbReference>
<sequence length="178" mass="19915">MARRKGMGRSKVVLKRIENKNSRQTTFSKRRTGLFKKANELCERCGAQAAVITFSMAGNLYASGHPNVDAVIDQYLARTSSDEVEEKYAEALAKLEAEKKRDKILDRAVEKIGGGSLLDAPIEAFEIQELEEIIAIIEEMMNNVVVRDNDERENPSEPDDPCDVLSLDLSLALNTLHY</sequence>
<evidence type="ECO:0000256" key="3">
    <source>
        <dbReference type="ARBA" id="ARBA00023125"/>
    </source>
</evidence>
<dbReference type="SMART" id="SM00432">
    <property type="entry name" value="MADS"/>
    <property type="match status" value="1"/>
</dbReference>
<gene>
    <name evidence="7" type="ORF">ILEXP_LOCUS10885</name>
</gene>
<dbReference type="PRINTS" id="PR00404">
    <property type="entry name" value="MADSDOMAIN"/>
</dbReference>
<evidence type="ECO:0000256" key="4">
    <source>
        <dbReference type="ARBA" id="ARBA00023163"/>
    </source>
</evidence>
<evidence type="ECO:0000259" key="6">
    <source>
        <dbReference type="PROSITE" id="PS50066"/>
    </source>
</evidence>
<dbReference type="PANTHER" id="PTHR11945:SF629">
    <property type="entry name" value="OS02G0164450 PROTEIN"/>
    <property type="match status" value="1"/>
</dbReference>
<comment type="subcellular location">
    <subcellularLocation>
        <location evidence="1">Nucleus</location>
    </subcellularLocation>
</comment>
<dbReference type="FunFam" id="3.40.1810.10:FF:000006">
    <property type="entry name" value="Agamous-like MADS-box protein AGL62"/>
    <property type="match status" value="1"/>
</dbReference>
<dbReference type="Proteomes" id="UP001642360">
    <property type="component" value="Unassembled WGS sequence"/>
</dbReference>
<dbReference type="SUPFAM" id="SSF55455">
    <property type="entry name" value="SRF-like"/>
    <property type="match status" value="1"/>
</dbReference>
<dbReference type="GO" id="GO:0005634">
    <property type="term" value="C:nucleus"/>
    <property type="evidence" value="ECO:0007669"/>
    <property type="project" value="UniProtKB-SubCell"/>
</dbReference>
<proteinExistence type="predicted"/>
<keyword evidence="4" id="KW-0804">Transcription</keyword>
<evidence type="ECO:0000256" key="1">
    <source>
        <dbReference type="ARBA" id="ARBA00004123"/>
    </source>
</evidence>
<comment type="caution">
    <text evidence="7">The sequence shown here is derived from an EMBL/GenBank/DDBJ whole genome shotgun (WGS) entry which is preliminary data.</text>
</comment>